<dbReference type="EMBL" id="BAABJX010000030">
    <property type="protein sequence ID" value="GAA4834640.1"/>
    <property type="molecule type" value="Genomic_DNA"/>
</dbReference>
<sequence>MKAVVSILLAMSVLLGNLGFSVATHFCGEVAVESEVALGVHHLGCGMQNMEANCEEGTDGKESITRADCCSDLVKQLQLEDSVKVGNDLKWVLSPAIIVATIHHFFQAIFSLPTTEQTFNEYVPPLLRYVAYVLHQSFLL</sequence>
<dbReference type="InterPro" id="IPR058512">
    <property type="entry name" value="DUF8199"/>
</dbReference>
<comment type="caution">
    <text evidence="2">The sequence shown here is derived from an EMBL/GenBank/DDBJ whole genome shotgun (WGS) entry which is preliminary data.</text>
</comment>
<name>A0ABP9DCQ1_9BACT</name>
<gene>
    <name evidence="2" type="ORF">GCM10023331_19830</name>
</gene>
<keyword evidence="1" id="KW-0732">Signal</keyword>
<dbReference type="RefSeq" id="WP_345371410.1">
    <property type="nucleotide sequence ID" value="NZ_BAABJX010000030.1"/>
</dbReference>
<evidence type="ECO:0000313" key="3">
    <source>
        <dbReference type="Proteomes" id="UP001500298"/>
    </source>
</evidence>
<accession>A0ABP9DCQ1</accession>
<dbReference type="Proteomes" id="UP001500298">
    <property type="component" value="Unassembled WGS sequence"/>
</dbReference>
<keyword evidence="3" id="KW-1185">Reference proteome</keyword>
<dbReference type="Pfam" id="PF26622">
    <property type="entry name" value="DUF8199"/>
    <property type="match status" value="1"/>
</dbReference>
<proteinExistence type="predicted"/>
<feature type="chain" id="PRO_5047358597" evidence="1">
    <location>
        <begin position="24"/>
        <end position="140"/>
    </location>
</feature>
<dbReference type="NCBIfam" id="NF047658">
    <property type="entry name" value="HYC_CC_PP"/>
    <property type="match status" value="1"/>
</dbReference>
<dbReference type="InterPro" id="IPR058060">
    <property type="entry name" value="HYC_CC_PP"/>
</dbReference>
<organism evidence="2 3">
    <name type="scientific">Algivirga pacifica</name>
    <dbReference type="NCBI Taxonomy" id="1162670"/>
    <lineage>
        <taxon>Bacteria</taxon>
        <taxon>Pseudomonadati</taxon>
        <taxon>Bacteroidota</taxon>
        <taxon>Cytophagia</taxon>
        <taxon>Cytophagales</taxon>
        <taxon>Flammeovirgaceae</taxon>
        <taxon>Algivirga</taxon>
    </lineage>
</organism>
<reference evidence="3" key="1">
    <citation type="journal article" date="2019" name="Int. J. Syst. Evol. Microbiol.">
        <title>The Global Catalogue of Microorganisms (GCM) 10K type strain sequencing project: providing services to taxonomists for standard genome sequencing and annotation.</title>
        <authorList>
            <consortium name="The Broad Institute Genomics Platform"/>
            <consortium name="The Broad Institute Genome Sequencing Center for Infectious Disease"/>
            <person name="Wu L."/>
            <person name="Ma J."/>
        </authorList>
    </citation>
    <scope>NUCLEOTIDE SEQUENCE [LARGE SCALE GENOMIC DNA]</scope>
    <source>
        <strain evidence="3">JCM 18326</strain>
    </source>
</reference>
<feature type="signal peptide" evidence="1">
    <location>
        <begin position="1"/>
        <end position="23"/>
    </location>
</feature>
<evidence type="ECO:0000256" key="1">
    <source>
        <dbReference type="SAM" id="SignalP"/>
    </source>
</evidence>
<protein>
    <submittedName>
        <fullName evidence="2">Uncharacterized protein</fullName>
    </submittedName>
</protein>
<evidence type="ECO:0000313" key="2">
    <source>
        <dbReference type="EMBL" id="GAA4834640.1"/>
    </source>
</evidence>